<dbReference type="OrthoDB" id="6512841at2759"/>
<gene>
    <name evidence="4" type="ORF">DGAL_LOCUS4912</name>
</gene>
<evidence type="ECO:0000256" key="1">
    <source>
        <dbReference type="ARBA" id="ARBA00023054"/>
    </source>
</evidence>
<feature type="region of interest" description="Disordered" evidence="2">
    <location>
        <begin position="521"/>
        <end position="625"/>
    </location>
</feature>
<keyword evidence="1" id="KW-0175">Coiled coil</keyword>
<feature type="compositionally biased region" description="Polar residues" evidence="2">
    <location>
        <begin position="666"/>
        <end position="675"/>
    </location>
</feature>
<sequence>MTGGVNSESILVKKEETKAFWEGKMQSELEEPILLAGNRNNRTKVDQQPQPQTLQRQHNTLSPPPGFDNDFFENDQNGEVEHEKDDEPILSNMEFTDVASITFKGDDSSDLDTKPFVIFGSFEDSPIDEVDATALAISAVVPEPPVSVAVSSESKSQKSHDVHPKTLYFEPDRDSSCSDDDLESDMSPTSFSIGKGVHSISPHSNPTETLIEREIRLQREREEAVLLERQKALEMLEATRKQAKLPEAAPRKSLMTESNKKEGHKANQSAEFVKKAEPKKATEVLVSPTEIRISEEIRELKRREEELRQLRESNVRNTQNGSEDPSSFTPSGATDDEGLYSDAERDVSSSEANSSRVESPEAGLIPSDYSKFPHQRTQSMDSMSSGHSSGDHVLAPIPNSSSNAESMKRSGRTGKPIVMPLEDLSDQDETPVYLRSKETPIEREIRLGREREEALRKEKGLQPGGMTVSVSKQNEKENRQGQRFANGGSDKRDVQHRYASSVIQREMDEIAERENELVRDGKIQTTSVERADSKVSSMADYKKKISSSGATKSATQSHPTMELTLQRSESVAEDRESQSEPQSKKMPQMKVTYGSRGYGNLTTTAANGGPTPAASATWRNFSNPQGAQRGLMEKFFLSRGRLNSPATFNAPTPSASLALSSSSSSTNHSVVTPGSSAGDPVGVINHSNKTTPAAPVRYLAPAIKPVELQTTRKDEVDDHRDKVGPSRRHYATTEEKIQQEFREMQKREEELKLNRSRFFAKSQPNLLDMDDQGISEPEQRLEGGQLRSAHSISDLLADESQPTEMREELPPMSSSTVKGARRKSALIAQWENRIHQQDF</sequence>
<feature type="compositionally biased region" description="Basic and acidic residues" evidence="2">
    <location>
        <begin position="155"/>
        <end position="176"/>
    </location>
</feature>
<feature type="compositionally biased region" description="Basic and acidic residues" evidence="2">
    <location>
        <begin position="292"/>
        <end position="314"/>
    </location>
</feature>
<feature type="compositionally biased region" description="Polar residues" evidence="2">
    <location>
        <begin position="546"/>
        <end position="569"/>
    </location>
</feature>
<dbReference type="PANTHER" id="PTHR18839">
    <property type="entry name" value="MITOTIC INTERACTOR AND SUBSTRATE OF PLK1 MISP FAMILY MEMBER"/>
    <property type="match status" value="1"/>
</dbReference>
<proteinExistence type="predicted"/>
<feature type="compositionally biased region" description="Polar residues" evidence="2">
    <location>
        <begin position="315"/>
        <end position="332"/>
    </location>
</feature>
<dbReference type="InterPro" id="IPR029304">
    <property type="entry name" value="AKAP2_C"/>
</dbReference>
<dbReference type="AlphaFoldDB" id="A0A8J2WKN2"/>
<protein>
    <recommendedName>
        <fullName evidence="3">A-kinase anchor protein 2 C-terminal domain-containing protein</fullName>
    </recommendedName>
</protein>
<feature type="domain" description="A-kinase anchor protein 2 C-terminal" evidence="3">
    <location>
        <begin position="488"/>
        <end position="836"/>
    </location>
</feature>
<feature type="compositionally biased region" description="Low complexity" evidence="2">
    <location>
        <begin position="379"/>
        <end position="392"/>
    </location>
</feature>
<feature type="region of interest" description="Disordered" evidence="2">
    <location>
        <begin position="149"/>
        <end position="209"/>
    </location>
</feature>
<evidence type="ECO:0000313" key="5">
    <source>
        <dbReference type="Proteomes" id="UP000789390"/>
    </source>
</evidence>
<feature type="region of interest" description="Disordered" evidence="2">
    <location>
        <begin position="798"/>
        <end position="820"/>
    </location>
</feature>
<feature type="compositionally biased region" description="Basic and acidic residues" evidence="2">
    <location>
        <begin position="435"/>
        <end position="460"/>
    </location>
</feature>
<comment type="caution">
    <text evidence="4">The sequence shown here is derived from an EMBL/GenBank/DDBJ whole genome shotgun (WGS) entry which is preliminary data.</text>
</comment>
<feature type="region of interest" description="Disordered" evidence="2">
    <location>
        <begin position="241"/>
        <end position="496"/>
    </location>
</feature>
<feature type="compositionally biased region" description="Low complexity" evidence="2">
    <location>
        <begin position="654"/>
        <end position="665"/>
    </location>
</feature>
<feature type="compositionally biased region" description="Low complexity" evidence="2">
    <location>
        <begin position="602"/>
        <end position="617"/>
    </location>
</feature>
<accession>A0A8J2WKN2</accession>
<feature type="compositionally biased region" description="Low complexity" evidence="2">
    <location>
        <begin position="47"/>
        <end position="57"/>
    </location>
</feature>
<feature type="region of interest" description="Disordered" evidence="2">
    <location>
        <begin position="647"/>
        <end position="680"/>
    </location>
</feature>
<reference evidence="4" key="1">
    <citation type="submission" date="2021-11" db="EMBL/GenBank/DDBJ databases">
        <authorList>
            <person name="Schell T."/>
        </authorList>
    </citation>
    <scope>NUCLEOTIDE SEQUENCE</scope>
    <source>
        <strain evidence="4">M5</strain>
    </source>
</reference>
<organism evidence="4 5">
    <name type="scientific">Daphnia galeata</name>
    <dbReference type="NCBI Taxonomy" id="27404"/>
    <lineage>
        <taxon>Eukaryota</taxon>
        <taxon>Metazoa</taxon>
        <taxon>Ecdysozoa</taxon>
        <taxon>Arthropoda</taxon>
        <taxon>Crustacea</taxon>
        <taxon>Branchiopoda</taxon>
        <taxon>Diplostraca</taxon>
        <taxon>Cladocera</taxon>
        <taxon>Anomopoda</taxon>
        <taxon>Daphniidae</taxon>
        <taxon>Daphnia</taxon>
    </lineage>
</organism>
<evidence type="ECO:0000313" key="4">
    <source>
        <dbReference type="EMBL" id="CAH0102503.1"/>
    </source>
</evidence>
<name>A0A8J2WKN2_9CRUS</name>
<dbReference type="PANTHER" id="PTHR18839:SF0">
    <property type="entry name" value="MITOTIC INTERACTOR AND SUBSTRATE OF PLK1 ISOFORM X1-RELATED"/>
    <property type="match status" value="1"/>
</dbReference>
<evidence type="ECO:0000256" key="2">
    <source>
        <dbReference type="SAM" id="MobiDB-lite"/>
    </source>
</evidence>
<keyword evidence="5" id="KW-1185">Reference proteome</keyword>
<dbReference type="InterPro" id="IPR042779">
    <property type="entry name" value="MISP/MISP3-like"/>
</dbReference>
<feature type="region of interest" description="Disordered" evidence="2">
    <location>
        <begin position="36"/>
        <end position="88"/>
    </location>
</feature>
<evidence type="ECO:0000259" key="3">
    <source>
        <dbReference type="Pfam" id="PF15304"/>
    </source>
</evidence>
<dbReference type="Proteomes" id="UP000789390">
    <property type="component" value="Unassembled WGS sequence"/>
</dbReference>
<dbReference type="Pfam" id="PF15304">
    <property type="entry name" value="AKAP2_C"/>
    <property type="match status" value="1"/>
</dbReference>
<dbReference type="EMBL" id="CAKKLH010000084">
    <property type="protein sequence ID" value="CAH0102503.1"/>
    <property type="molecule type" value="Genomic_DNA"/>
</dbReference>
<feature type="compositionally biased region" description="Basic and acidic residues" evidence="2">
    <location>
        <begin position="272"/>
        <end position="282"/>
    </location>
</feature>